<dbReference type="PANTHER" id="PTHR43464:SF19">
    <property type="entry name" value="UBIQUINONE BIOSYNTHESIS O-METHYLTRANSFERASE, MITOCHONDRIAL"/>
    <property type="match status" value="1"/>
</dbReference>
<keyword evidence="2 5" id="KW-0808">Transferase</keyword>
<evidence type="ECO:0000313" key="6">
    <source>
        <dbReference type="Proteomes" id="UP000264141"/>
    </source>
</evidence>
<dbReference type="SUPFAM" id="SSF53335">
    <property type="entry name" value="S-adenosyl-L-methionine-dependent methyltransferases"/>
    <property type="match status" value="1"/>
</dbReference>
<evidence type="ECO:0000256" key="2">
    <source>
        <dbReference type="ARBA" id="ARBA00022679"/>
    </source>
</evidence>
<dbReference type="Pfam" id="PF13649">
    <property type="entry name" value="Methyltransf_25"/>
    <property type="match status" value="1"/>
</dbReference>
<dbReference type="GO" id="GO:0008168">
    <property type="term" value="F:methyltransferase activity"/>
    <property type="evidence" value="ECO:0007669"/>
    <property type="project" value="UniProtKB-KW"/>
</dbReference>
<dbReference type="InterPro" id="IPR029063">
    <property type="entry name" value="SAM-dependent_MTases_sf"/>
</dbReference>
<dbReference type="Proteomes" id="UP000264141">
    <property type="component" value="Unassembled WGS sequence"/>
</dbReference>
<feature type="domain" description="Methyltransferase" evidence="4">
    <location>
        <begin position="50"/>
        <end position="135"/>
    </location>
</feature>
<evidence type="ECO:0000313" key="5">
    <source>
        <dbReference type="EMBL" id="HCE17605.1"/>
    </source>
</evidence>
<dbReference type="PANTHER" id="PTHR43464">
    <property type="entry name" value="METHYLTRANSFERASE"/>
    <property type="match status" value="1"/>
</dbReference>
<dbReference type="CDD" id="cd02440">
    <property type="entry name" value="AdoMet_MTases"/>
    <property type="match status" value="1"/>
</dbReference>
<dbReference type="OrthoDB" id="9804312at2"/>
<sequence>MKERWTQTLRRLVHRMRFTWMYLGSPPWDTGMTPPELQSFLEEHSPGRALDLGCGTGTNLVRLAQAGWQVTGVDFVSKAVKRAQEKLHRLGLEGEVICGDVLDLRPLHPPYDLVLDIGCYHGLDQASREVYRRNLFFLLARTGTFLLYAHLKSEPDARIGISEEDIQRLKEYFSLLHRQDSFDRFGRAATWMTWSLPPEGKP</sequence>
<dbReference type="Gene3D" id="3.40.50.150">
    <property type="entry name" value="Vaccinia Virus protein VP39"/>
    <property type="match status" value="1"/>
</dbReference>
<dbReference type="AlphaFoldDB" id="A0A3D1JHA2"/>
<keyword evidence="3" id="KW-0949">S-adenosyl-L-methionine</keyword>
<evidence type="ECO:0000256" key="3">
    <source>
        <dbReference type="ARBA" id="ARBA00022691"/>
    </source>
</evidence>
<reference evidence="5 6" key="1">
    <citation type="journal article" date="2018" name="Nat. Biotechnol.">
        <title>A standardized bacterial taxonomy based on genome phylogeny substantially revises the tree of life.</title>
        <authorList>
            <person name="Parks D.H."/>
            <person name="Chuvochina M."/>
            <person name="Waite D.W."/>
            <person name="Rinke C."/>
            <person name="Skarshewski A."/>
            <person name="Chaumeil P.A."/>
            <person name="Hugenholtz P."/>
        </authorList>
    </citation>
    <scope>NUCLEOTIDE SEQUENCE [LARGE SCALE GENOMIC DNA]</scope>
    <source>
        <strain evidence="5">UBA8781</strain>
    </source>
</reference>
<proteinExistence type="predicted"/>
<dbReference type="InterPro" id="IPR041698">
    <property type="entry name" value="Methyltransf_25"/>
</dbReference>
<dbReference type="EMBL" id="DPBP01000029">
    <property type="protein sequence ID" value="HCE17605.1"/>
    <property type="molecule type" value="Genomic_DNA"/>
</dbReference>
<organism evidence="5 6">
    <name type="scientific">Anaerolinea thermolimosa</name>
    <dbReference type="NCBI Taxonomy" id="229919"/>
    <lineage>
        <taxon>Bacteria</taxon>
        <taxon>Bacillati</taxon>
        <taxon>Chloroflexota</taxon>
        <taxon>Anaerolineae</taxon>
        <taxon>Anaerolineales</taxon>
        <taxon>Anaerolineaceae</taxon>
        <taxon>Anaerolinea</taxon>
    </lineage>
</organism>
<protein>
    <submittedName>
        <fullName evidence="5">Class I SAM-dependent methyltransferase</fullName>
    </submittedName>
</protein>
<evidence type="ECO:0000259" key="4">
    <source>
        <dbReference type="Pfam" id="PF13649"/>
    </source>
</evidence>
<dbReference type="RefSeq" id="WP_062189743.1">
    <property type="nucleotide sequence ID" value="NZ_DF967965.1"/>
</dbReference>
<dbReference type="STRING" id="229919.GCA_001050195_00658"/>
<dbReference type="GO" id="GO:0032259">
    <property type="term" value="P:methylation"/>
    <property type="evidence" value="ECO:0007669"/>
    <property type="project" value="UniProtKB-KW"/>
</dbReference>
<comment type="caution">
    <text evidence="5">The sequence shown here is derived from an EMBL/GenBank/DDBJ whole genome shotgun (WGS) entry which is preliminary data.</text>
</comment>
<name>A0A3D1JHA2_9CHLR</name>
<evidence type="ECO:0000256" key="1">
    <source>
        <dbReference type="ARBA" id="ARBA00022603"/>
    </source>
</evidence>
<accession>A0A3D1JHA2</accession>
<gene>
    <name evidence="5" type="ORF">DEQ80_07075</name>
</gene>
<keyword evidence="1 5" id="KW-0489">Methyltransferase</keyword>